<gene>
    <name evidence="5" type="ORF">SYV04_35920</name>
</gene>
<evidence type="ECO:0000256" key="4">
    <source>
        <dbReference type="ARBA" id="ARBA00023004"/>
    </source>
</evidence>
<dbReference type="Proteomes" id="UP001291309">
    <property type="component" value="Unassembled WGS sequence"/>
</dbReference>
<protein>
    <submittedName>
        <fullName evidence="5">Group 1 truncated hemoglobin</fullName>
    </submittedName>
</protein>
<evidence type="ECO:0000313" key="6">
    <source>
        <dbReference type="Proteomes" id="UP001291309"/>
    </source>
</evidence>
<dbReference type="InterPro" id="IPR009050">
    <property type="entry name" value="Globin-like_sf"/>
</dbReference>
<dbReference type="InterPro" id="IPR012292">
    <property type="entry name" value="Globin/Proto"/>
</dbReference>
<name>A0ABU5HEC6_9BACT</name>
<reference evidence="5 6" key="1">
    <citation type="submission" date="2023-12" db="EMBL/GenBank/DDBJ databases">
        <title>the genome sequence of Hyalangium sp. s54d21.</title>
        <authorList>
            <person name="Zhang X."/>
        </authorList>
    </citation>
    <scope>NUCLEOTIDE SEQUENCE [LARGE SCALE GENOMIC DNA]</scope>
    <source>
        <strain evidence="6">s54d21</strain>
    </source>
</reference>
<dbReference type="InterPro" id="IPR001486">
    <property type="entry name" value="Hemoglobin_trunc"/>
</dbReference>
<keyword evidence="4" id="KW-0408">Iron</keyword>
<evidence type="ECO:0000313" key="5">
    <source>
        <dbReference type="EMBL" id="MDY7231830.1"/>
    </source>
</evidence>
<proteinExistence type="predicted"/>
<evidence type="ECO:0000256" key="2">
    <source>
        <dbReference type="ARBA" id="ARBA00022617"/>
    </source>
</evidence>
<sequence>MSTPSTASLYERLGGVYAIAAVVDAFIDRIMVNPKLNANPLVDEAHHRVPKAGFKYLVTEMVCMATGGPQRYTGKSMADSHRHLKITPAEWDVFAQDFKAVLDQFKVPEREQQELFELVGTTRGDIVMEEAPSARKAG</sequence>
<dbReference type="Pfam" id="PF01152">
    <property type="entry name" value="Bac_globin"/>
    <property type="match status" value="1"/>
</dbReference>
<evidence type="ECO:0000256" key="3">
    <source>
        <dbReference type="ARBA" id="ARBA00022723"/>
    </source>
</evidence>
<evidence type="ECO:0000256" key="1">
    <source>
        <dbReference type="ARBA" id="ARBA00022448"/>
    </source>
</evidence>
<keyword evidence="1" id="KW-0813">Transport</keyword>
<keyword evidence="6" id="KW-1185">Reference proteome</keyword>
<dbReference type="EMBL" id="JAXIVS010000016">
    <property type="protein sequence ID" value="MDY7231830.1"/>
    <property type="molecule type" value="Genomic_DNA"/>
</dbReference>
<organism evidence="5 6">
    <name type="scientific">Hyalangium rubrum</name>
    <dbReference type="NCBI Taxonomy" id="3103134"/>
    <lineage>
        <taxon>Bacteria</taxon>
        <taxon>Pseudomonadati</taxon>
        <taxon>Myxococcota</taxon>
        <taxon>Myxococcia</taxon>
        <taxon>Myxococcales</taxon>
        <taxon>Cystobacterineae</taxon>
        <taxon>Archangiaceae</taxon>
        <taxon>Hyalangium</taxon>
    </lineage>
</organism>
<dbReference type="Gene3D" id="1.10.490.10">
    <property type="entry name" value="Globins"/>
    <property type="match status" value="1"/>
</dbReference>
<accession>A0ABU5HEC6</accession>
<keyword evidence="2" id="KW-0349">Heme</keyword>
<dbReference type="SUPFAM" id="SSF46458">
    <property type="entry name" value="Globin-like"/>
    <property type="match status" value="1"/>
</dbReference>
<dbReference type="RefSeq" id="WP_321550543.1">
    <property type="nucleotide sequence ID" value="NZ_JAXIVS010000016.1"/>
</dbReference>
<keyword evidence="3" id="KW-0479">Metal-binding</keyword>
<comment type="caution">
    <text evidence="5">The sequence shown here is derived from an EMBL/GenBank/DDBJ whole genome shotgun (WGS) entry which is preliminary data.</text>
</comment>
<dbReference type="CDD" id="cd00454">
    <property type="entry name" value="TrHb1_N"/>
    <property type="match status" value="1"/>
</dbReference>